<proteinExistence type="predicted"/>
<keyword evidence="2" id="KW-0732">Signal</keyword>
<dbReference type="KEGG" id="amuc:Pan181_17640"/>
<keyword evidence="4" id="KW-1185">Reference proteome</keyword>
<sequence length="257" mass="27000" precursor="true">MKAFSMKYVIACLALLGMSAIAQSASAQCNTCAVPQVTYSPVVYNSYAYDGWYLGKYIGRLGQRMFGPAPAPAYTVGYGYAAPTTYAASYAPAYNYATNYASYYSPSCSTCGQSSCGCQTSYRPVIMQSGSGCSTCNSGVVQAGYDSTVSSCPTCTAGSAYNSSTSSPAPSLQSSPPPTFRESERLEPTPAPENANESSANDFSAPLLLNPNDQITKRPTAPVWTAVYKQPATITSVKAVEKPSTPPTITVGWSSGR</sequence>
<evidence type="ECO:0000313" key="3">
    <source>
        <dbReference type="EMBL" id="QDU55572.1"/>
    </source>
</evidence>
<accession>A0A518ALG4</accession>
<dbReference type="AlphaFoldDB" id="A0A518ALG4"/>
<feature type="signal peptide" evidence="2">
    <location>
        <begin position="1"/>
        <end position="27"/>
    </location>
</feature>
<feature type="compositionally biased region" description="Low complexity" evidence="1">
    <location>
        <begin position="160"/>
        <end position="174"/>
    </location>
</feature>
<organism evidence="3 4">
    <name type="scientific">Aeoliella mucimassa</name>
    <dbReference type="NCBI Taxonomy" id="2527972"/>
    <lineage>
        <taxon>Bacteria</taxon>
        <taxon>Pseudomonadati</taxon>
        <taxon>Planctomycetota</taxon>
        <taxon>Planctomycetia</taxon>
        <taxon>Pirellulales</taxon>
        <taxon>Lacipirellulaceae</taxon>
        <taxon>Aeoliella</taxon>
    </lineage>
</organism>
<evidence type="ECO:0000256" key="2">
    <source>
        <dbReference type="SAM" id="SignalP"/>
    </source>
</evidence>
<dbReference type="EMBL" id="CP036278">
    <property type="protein sequence ID" value="QDU55572.1"/>
    <property type="molecule type" value="Genomic_DNA"/>
</dbReference>
<evidence type="ECO:0008006" key="5">
    <source>
        <dbReference type="Google" id="ProtNLM"/>
    </source>
</evidence>
<feature type="chain" id="PRO_5022228906" description="TNFR-Cys domain-containing protein" evidence="2">
    <location>
        <begin position="28"/>
        <end position="257"/>
    </location>
</feature>
<evidence type="ECO:0000256" key="1">
    <source>
        <dbReference type="SAM" id="MobiDB-lite"/>
    </source>
</evidence>
<gene>
    <name evidence="3" type="ORF">Pan181_17640</name>
</gene>
<reference evidence="3 4" key="1">
    <citation type="submission" date="2019-02" db="EMBL/GenBank/DDBJ databases">
        <title>Deep-cultivation of Planctomycetes and their phenomic and genomic characterization uncovers novel biology.</title>
        <authorList>
            <person name="Wiegand S."/>
            <person name="Jogler M."/>
            <person name="Boedeker C."/>
            <person name="Pinto D."/>
            <person name="Vollmers J."/>
            <person name="Rivas-Marin E."/>
            <person name="Kohn T."/>
            <person name="Peeters S.H."/>
            <person name="Heuer A."/>
            <person name="Rast P."/>
            <person name="Oberbeckmann S."/>
            <person name="Bunk B."/>
            <person name="Jeske O."/>
            <person name="Meyerdierks A."/>
            <person name="Storesund J.E."/>
            <person name="Kallscheuer N."/>
            <person name="Luecker S."/>
            <person name="Lage O.M."/>
            <person name="Pohl T."/>
            <person name="Merkel B.J."/>
            <person name="Hornburger P."/>
            <person name="Mueller R.-W."/>
            <person name="Bruemmer F."/>
            <person name="Labrenz M."/>
            <person name="Spormann A.M."/>
            <person name="Op den Camp H."/>
            <person name="Overmann J."/>
            <person name="Amann R."/>
            <person name="Jetten M.S.M."/>
            <person name="Mascher T."/>
            <person name="Medema M.H."/>
            <person name="Devos D.P."/>
            <person name="Kaster A.-K."/>
            <person name="Ovreas L."/>
            <person name="Rohde M."/>
            <person name="Galperin M.Y."/>
            <person name="Jogler C."/>
        </authorList>
    </citation>
    <scope>NUCLEOTIDE SEQUENCE [LARGE SCALE GENOMIC DNA]</scope>
    <source>
        <strain evidence="3 4">Pan181</strain>
    </source>
</reference>
<name>A0A518ALG4_9BACT</name>
<protein>
    <recommendedName>
        <fullName evidence="5">TNFR-Cys domain-containing protein</fullName>
    </recommendedName>
</protein>
<dbReference type="Proteomes" id="UP000315750">
    <property type="component" value="Chromosome"/>
</dbReference>
<evidence type="ECO:0000313" key="4">
    <source>
        <dbReference type="Proteomes" id="UP000315750"/>
    </source>
</evidence>
<feature type="region of interest" description="Disordered" evidence="1">
    <location>
        <begin position="160"/>
        <end position="214"/>
    </location>
</feature>